<dbReference type="EMBL" id="BSTK01000003">
    <property type="protein sequence ID" value="GLY84966.1"/>
    <property type="molecule type" value="Genomic_DNA"/>
</dbReference>
<feature type="signal peptide" evidence="2">
    <location>
        <begin position="1"/>
        <end position="29"/>
    </location>
</feature>
<protein>
    <submittedName>
        <fullName evidence="3">Uncharacterized protein</fullName>
    </submittedName>
</protein>
<dbReference type="AlphaFoldDB" id="A0A9W6W0J1"/>
<name>A0A9W6W0J1_9ACTN</name>
<reference evidence="3" key="1">
    <citation type="submission" date="2023-03" db="EMBL/GenBank/DDBJ databases">
        <title>Actinoallomurus iriomotensis NBRC 103684.</title>
        <authorList>
            <person name="Ichikawa N."/>
            <person name="Sato H."/>
            <person name="Tonouchi N."/>
        </authorList>
    </citation>
    <scope>NUCLEOTIDE SEQUENCE</scope>
    <source>
        <strain evidence="3">NBRC 103684</strain>
    </source>
</reference>
<gene>
    <name evidence="3" type="ORF">Airi02_028950</name>
</gene>
<organism evidence="3 4">
    <name type="scientific">Actinoallomurus iriomotensis</name>
    <dbReference type="NCBI Taxonomy" id="478107"/>
    <lineage>
        <taxon>Bacteria</taxon>
        <taxon>Bacillati</taxon>
        <taxon>Actinomycetota</taxon>
        <taxon>Actinomycetes</taxon>
        <taxon>Streptosporangiales</taxon>
        <taxon>Thermomonosporaceae</taxon>
        <taxon>Actinoallomurus</taxon>
    </lineage>
</organism>
<comment type="caution">
    <text evidence="3">The sequence shown here is derived from an EMBL/GenBank/DDBJ whole genome shotgun (WGS) entry which is preliminary data.</text>
</comment>
<proteinExistence type="predicted"/>
<evidence type="ECO:0000256" key="1">
    <source>
        <dbReference type="SAM" id="MobiDB-lite"/>
    </source>
</evidence>
<sequence length="213" mass="21373">MRHRRLTMLLGVGAAVTLGPVTYAAAARAATGPVHGTGHRTAMSARPGRADPDPASGGSTSVSFRVLPPDPPPPDPAPADPDAGAVGGGGPIPGGPGTGAVAASNDDTSVDLGEKESGGHLTWHGENGSYGGRHESHGGLRPSRARPGTEGYGPPRRPAARHGLLPFTGADIGAAARFGAAAVLAGMLALASVRRRRPAPGVTRRRRRAPRCG</sequence>
<accession>A0A9W6W0J1</accession>
<dbReference type="Proteomes" id="UP001165074">
    <property type="component" value="Unassembled WGS sequence"/>
</dbReference>
<keyword evidence="4" id="KW-1185">Reference proteome</keyword>
<feature type="region of interest" description="Disordered" evidence="1">
    <location>
        <begin position="33"/>
        <end position="159"/>
    </location>
</feature>
<evidence type="ECO:0000256" key="2">
    <source>
        <dbReference type="SAM" id="SignalP"/>
    </source>
</evidence>
<feature type="chain" id="PRO_5040816709" evidence="2">
    <location>
        <begin position="30"/>
        <end position="213"/>
    </location>
</feature>
<dbReference type="RefSeq" id="WP_285571298.1">
    <property type="nucleotide sequence ID" value="NZ_BSTK01000003.1"/>
</dbReference>
<keyword evidence="2" id="KW-0732">Signal</keyword>
<evidence type="ECO:0000313" key="3">
    <source>
        <dbReference type="EMBL" id="GLY84966.1"/>
    </source>
</evidence>
<feature type="compositionally biased region" description="Pro residues" evidence="1">
    <location>
        <begin position="68"/>
        <end position="79"/>
    </location>
</feature>
<evidence type="ECO:0000313" key="4">
    <source>
        <dbReference type="Proteomes" id="UP001165074"/>
    </source>
</evidence>
<feature type="compositionally biased region" description="Gly residues" evidence="1">
    <location>
        <begin position="85"/>
        <end position="98"/>
    </location>
</feature>